<protein>
    <recommendedName>
        <fullName evidence="4">Secreted protein</fullName>
    </recommendedName>
</protein>
<gene>
    <name evidence="2" type="ORF">SRIMR7_37085</name>
</gene>
<evidence type="ECO:0008006" key="4">
    <source>
        <dbReference type="Google" id="ProtNLM"/>
    </source>
</evidence>
<dbReference type="EMBL" id="CP094298">
    <property type="protein sequence ID" value="UNZ07785.1"/>
    <property type="molecule type" value="Genomic_DNA"/>
</dbReference>
<evidence type="ECO:0000313" key="3">
    <source>
        <dbReference type="Proteomes" id="UP000829494"/>
    </source>
</evidence>
<accession>A0ABY3ZE80</accession>
<sequence>MTRTTKTGTKRLSGRRVAVTAALGLASVALAAVPAHAKGSVDVTAPSSTAVGKTFTVTAQGNDDAASYMRICLEDRTAGKAWHQLACGATVERGGSEAQATAKTKGTQRGTLEIRAVLYALNSPSDNHPVRMRASDVVKVQVR</sequence>
<evidence type="ECO:0000313" key="2">
    <source>
        <dbReference type="EMBL" id="UNZ07785.1"/>
    </source>
</evidence>
<feature type="chain" id="PRO_5045228170" description="Secreted protein" evidence="1">
    <location>
        <begin position="32"/>
        <end position="143"/>
    </location>
</feature>
<proteinExistence type="predicted"/>
<keyword evidence="1" id="KW-0732">Signal</keyword>
<dbReference type="GeneID" id="66853073"/>
<evidence type="ECO:0000256" key="1">
    <source>
        <dbReference type="SAM" id="SignalP"/>
    </source>
</evidence>
<feature type="signal peptide" evidence="1">
    <location>
        <begin position="1"/>
        <end position="31"/>
    </location>
</feature>
<dbReference type="Proteomes" id="UP000829494">
    <property type="component" value="Chromosome"/>
</dbReference>
<keyword evidence="3" id="KW-1185">Reference proteome</keyword>
<name>A0ABY3ZE80_STRRM</name>
<reference evidence="2 3" key="1">
    <citation type="submission" date="2022-03" db="EMBL/GenBank/DDBJ databases">
        <title>Complete genome of Streptomyces rimosus ssp. rimosus R7 (=ATCC 10970).</title>
        <authorList>
            <person name="Beganovic S."/>
            <person name="Ruckert C."/>
            <person name="Busche T."/>
            <person name="Kalinowski J."/>
            <person name="Wittmann C."/>
        </authorList>
    </citation>
    <scope>NUCLEOTIDE SEQUENCE [LARGE SCALE GENOMIC DNA]</scope>
    <source>
        <strain evidence="2 3">R7</strain>
    </source>
</reference>
<dbReference type="RefSeq" id="WP_003982912.1">
    <property type="nucleotide sequence ID" value="NZ_CP043497.1"/>
</dbReference>
<organism evidence="2 3">
    <name type="scientific">Streptomyces rimosus subsp. rimosus</name>
    <dbReference type="NCBI Taxonomy" id="132474"/>
    <lineage>
        <taxon>Bacteria</taxon>
        <taxon>Bacillati</taxon>
        <taxon>Actinomycetota</taxon>
        <taxon>Actinomycetes</taxon>
        <taxon>Kitasatosporales</taxon>
        <taxon>Streptomycetaceae</taxon>
        <taxon>Streptomyces</taxon>
    </lineage>
</organism>